<evidence type="ECO:0000313" key="2">
    <source>
        <dbReference type="Proteomes" id="UP000007881"/>
    </source>
</evidence>
<protein>
    <submittedName>
        <fullName evidence="1">Uncharacterized protein</fullName>
    </submittedName>
</protein>
<dbReference type="EMBL" id="AP012339">
    <property type="protein sequence ID" value="BAM05441.1"/>
    <property type="molecule type" value="Genomic_DNA"/>
</dbReference>
<dbReference type="Proteomes" id="UP000007881">
    <property type="component" value="Plasmid pPSMK1"/>
</dbReference>
<keyword evidence="2" id="KW-1185">Reference proteome</keyword>
<gene>
    <name evidence="1" type="ordered locus">PSMK_p00790</name>
</gene>
<geneLocation type="plasmid" evidence="1 2">
    <name>pPSMK1</name>
</geneLocation>
<dbReference type="AlphaFoldDB" id="I0IJK3"/>
<reference evidence="1 2" key="1">
    <citation type="submission" date="2012-02" db="EMBL/GenBank/DDBJ databases">
        <title>Complete genome sequence of Phycisphaera mikurensis NBRC 102666.</title>
        <authorList>
            <person name="Ankai A."/>
            <person name="Hosoyama A."/>
            <person name="Terui Y."/>
            <person name="Sekine M."/>
            <person name="Fukai R."/>
            <person name="Kato Y."/>
            <person name="Nakamura S."/>
            <person name="Yamada-Narita S."/>
            <person name="Kawakoshi A."/>
            <person name="Fukunaga Y."/>
            <person name="Yamazaki S."/>
            <person name="Fujita N."/>
        </authorList>
    </citation>
    <scope>NUCLEOTIDE SEQUENCE [LARGE SCALE GENOMIC DNA]</scope>
    <source>
        <strain evidence="2">NBRC 102666 / KCTC 22515 / FYK2301M01</strain>
        <plasmid evidence="1 2">pPSMK1</plasmid>
    </source>
</reference>
<dbReference type="RefSeq" id="WP_014438644.1">
    <property type="nucleotide sequence ID" value="NC_017081.1"/>
</dbReference>
<keyword evidence="1" id="KW-0614">Plasmid</keyword>
<sequence>MSDRAPGRGDANRYAPPKSLRLRREVVARFRDACRQRDRRAAEVLTVLLEEYLALERPVRAHLHVRMHDAVPAEAAKSGGGVAFNCRLPPDLLDRLENQAEEEMRSPLNIIEWVMAFWSLPDGDGSLSSKVAP</sequence>
<dbReference type="KEGG" id="phm:PSMK_p00790"/>
<dbReference type="HOGENOM" id="CLU_1904779_0_0_0"/>
<proteinExistence type="predicted"/>
<name>I0IJK3_PHYMF</name>
<organism evidence="1 2">
    <name type="scientific">Phycisphaera mikurensis (strain NBRC 102666 / KCTC 22515 / FYK2301M01)</name>
    <dbReference type="NCBI Taxonomy" id="1142394"/>
    <lineage>
        <taxon>Bacteria</taxon>
        <taxon>Pseudomonadati</taxon>
        <taxon>Planctomycetota</taxon>
        <taxon>Phycisphaerae</taxon>
        <taxon>Phycisphaerales</taxon>
        <taxon>Phycisphaeraceae</taxon>
        <taxon>Phycisphaera</taxon>
    </lineage>
</organism>
<accession>I0IJK3</accession>
<evidence type="ECO:0000313" key="1">
    <source>
        <dbReference type="EMBL" id="BAM05441.1"/>
    </source>
</evidence>